<evidence type="ECO:0000256" key="1">
    <source>
        <dbReference type="SAM" id="MobiDB-lite"/>
    </source>
</evidence>
<reference evidence="2" key="1">
    <citation type="submission" date="2020-04" db="EMBL/GenBank/DDBJ databases">
        <authorList>
            <person name="Chiriac C."/>
            <person name="Salcher M."/>
            <person name="Ghai R."/>
            <person name="Kavagutti S V."/>
        </authorList>
    </citation>
    <scope>NUCLEOTIDE SEQUENCE</scope>
</reference>
<sequence>MPILPIIYIVTACSLLGGGYFYGWKSEHEEVVALEQQLETIHQQSQKMLSAAQAHNLESTIKQQEQIVEIEAKYNEQTQTNDTLHNQLVDAMRVRRTANTASDCGSLPKINRASGSEKVDAGGFNPALDSTGFPERLDTFVSRKAEQADKIDAERKLLLDWIKTIPRDMVQ</sequence>
<dbReference type="EMBL" id="LR796257">
    <property type="protein sequence ID" value="CAB4132028.1"/>
    <property type="molecule type" value="Genomic_DNA"/>
</dbReference>
<protein>
    <submittedName>
        <fullName evidence="2">Uncharacterized protein</fullName>
    </submittedName>
</protein>
<gene>
    <name evidence="2" type="ORF">UFOVP136_15</name>
</gene>
<accession>A0A6J5LBR2</accession>
<proteinExistence type="predicted"/>
<name>A0A6J5LBR2_9CAUD</name>
<feature type="region of interest" description="Disordered" evidence="1">
    <location>
        <begin position="108"/>
        <end position="127"/>
    </location>
</feature>
<evidence type="ECO:0000313" key="2">
    <source>
        <dbReference type="EMBL" id="CAB4132028.1"/>
    </source>
</evidence>
<organism evidence="2">
    <name type="scientific">uncultured Caudovirales phage</name>
    <dbReference type="NCBI Taxonomy" id="2100421"/>
    <lineage>
        <taxon>Viruses</taxon>
        <taxon>Duplodnaviria</taxon>
        <taxon>Heunggongvirae</taxon>
        <taxon>Uroviricota</taxon>
        <taxon>Caudoviricetes</taxon>
        <taxon>Peduoviridae</taxon>
        <taxon>Maltschvirus</taxon>
        <taxon>Maltschvirus maltsch</taxon>
    </lineage>
</organism>